<keyword evidence="1" id="KW-0472">Membrane</keyword>
<dbReference type="PROSITE" id="PS50113">
    <property type="entry name" value="PAC"/>
    <property type="match status" value="1"/>
</dbReference>
<dbReference type="Proteomes" id="UP001596086">
    <property type="component" value="Unassembled WGS sequence"/>
</dbReference>
<keyword evidence="1" id="KW-0812">Transmembrane</keyword>
<dbReference type="NCBIfam" id="TIGR00229">
    <property type="entry name" value="sensory_box"/>
    <property type="match status" value="1"/>
</dbReference>
<evidence type="ECO:0000313" key="7">
    <source>
        <dbReference type="Proteomes" id="UP001596086"/>
    </source>
</evidence>
<evidence type="ECO:0000259" key="4">
    <source>
        <dbReference type="PROSITE" id="PS50883"/>
    </source>
</evidence>
<dbReference type="InterPro" id="IPR001633">
    <property type="entry name" value="EAL_dom"/>
</dbReference>
<proteinExistence type="predicted"/>
<feature type="domain" description="GGDEF" evidence="5">
    <location>
        <begin position="493"/>
        <end position="631"/>
    </location>
</feature>
<dbReference type="SMART" id="SM00052">
    <property type="entry name" value="EAL"/>
    <property type="match status" value="1"/>
</dbReference>
<dbReference type="InterPro" id="IPR035919">
    <property type="entry name" value="EAL_sf"/>
</dbReference>
<dbReference type="CDD" id="cd00130">
    <property type="entry name" value="PAS"/>
    <property type="match status" value="1"/>
</dbReference>
<dbReference type="InterPro" id="IPR043128">
    <property type="entry name" value="Rev_trsase/Diguanyl_cyclase"/>
</dbReference>
<dbReference type="InterPro" id="IPR000700">
    <property type="entry name" value="PAS-assoc_C"/>
</dbReference>
<evidence type="ECO:0000256" key="1">
    <source>
        <dbReference type="SAM" id="Phobius"/>
    </source>
</evidence>
<dbReference type="InterPro" id="IPR000160">
    <property type="entry name" value="GGDEF_dom"/>
</dbReference>
<dbReference type="SMART" id="SM00267">
    <property type="entry name" value="GGDEF"/>
    <property type="match status" value="1"/>
</dbReference>
<dbReference type="InterPro" id="IPR035965">
    <property type="entry name" value="PAS-like_dom_sf"/>
</dbReference>
<dbReference type="EMBL" id="JBHSMZ010000006">
    <property type="protein sequence ID" value="MFC5549098.1"/>
    <property type="molecule type" value="Genomic_DNA"/>
</dbReference>
<evidence type="ECO:0000259" key="5">
    <source>
        <dbReference type="PROSITE" id="PS50887"/>
    </source>
</evidence>
<name>A0ABW0S0P7_9BURK</name>
<comment type="caution">
    <text evidence="6">The sequence shown here is derived from an EMBL/GenBank/DDBJ whole genome shotgun (WGS) entry which is preliminary data.</text>
</comment>
<dbReference type="InterPro" id="IPR013655">
    <property type="entry name" value="PAS_fold_3"/>
</dbReference>
<dbReference type="InterPro" id="IPR052155">
    <property type="entry name" value="Biofilm_reg_signaling"/>
</dbReference>
<dbReference type="CDD" id="cd01948">
    <property type="entry name" value="EAL"/>
    <property type="match status" value="1"/>
</dbReference>
<dbReference type="RefSeq" id="WP_379770648.1">
    <property type="nucleotide sequence ID" value="NZ_JBHSMZ010000006.1"/>
</dbReference>
<gene>
    <name evidence="6" type="ORF">ACFPO9_11290</name>
</gene>
<dbReference type="Gene3D" id="3.30.70.270">
    <property type="match status" value="1"/>
</dbReference>
<dbReference type="Gene3D" id="3.30.450.20">
    <property type="entry name" value="PAS domain"/>
    <property type="match status" value="2"/>
</dbReference>
<dbReference type="InterPro" id="IPR029787">
    <property type="entry name" value="Nucleotide_cyclase"/>
</dbReference>
<organism evidence="6 7">
    <name type="scientific">Massilia aerilata</name>
    <dbReference type="NCBI Taxonomy" id="453817"/>
    <lineage>
        <taxon>Bacteria</taxon>
        <taxon>Pseudomonadati</taxon>
        <taxon>Pseudomonadota</taxon>
        <taxon>Betaproteobacteria</taxon>
        <taxon>Burkholderiales</taxon>
        <taxon>Oxalobacteraceae</taxon>
        <taxon>Telluria group</taxon>
        <taxon>Massilia</taxon>
    </lineage>
</organism>
<feature type="transmembrane region" description="Helical" evidence="1">
    <location>
        <begin position="292"/>
        <end position="312"/>
    </location>
</feature>
<accession>A0ABW0S0P7</accession>
<dbReference type="SUPFAM" id="SSF55785">
    <property type="entry name" value="PYP-like sensor domain (PAS domain)"/>
    <property type="match status" value="1"/>
</dbReference>
<dbReference type="PANTHER" id="PTHR44757">
    <property type="entry name" value="DIGUANYLATE CYCLASE DGCP"/>
    <property type="match status" value="1"/>
</dbReference>
<dbReference type="PROSITE" id="PS50883">
    <property type="entry name" value="EAL"/>
    <property type="match status" value="1"/>
</dbReference>
<dbReference type="Pfam" id="PF00990">
    <property type="entry name" value="GGDEF"/>
    <property type="match status" value="1"/>
</dbReference>
<keyword evidence="7" id="KW-1185">Reference proteome</keyword>
<dbReference type="SMART" id="SM00086">
    <property type="entry name" value="PAC"/>
    <property type="match status" value="1"/>
</dbReference>
<dbReference type="Pfam" id="PF08447">
    <property type="entry name" value="PAS_3"/>
    <property type="match status" value="1"/>
</dbReference>
<dbReference type="SUPFAM" id="SSF141868">
    <property type="entry name" value="EAL domain-like"/>
    <property type="match status" value="1"/>
</dbReference>
<dbReference type="PROSITE" id="PS50112">
    <property type="entry name" value="PAS"/>
    <property type="match status" value="1"/>
</dbReference>
<protein>
    <submittedName>
        <fullName evidence="6">Bifunctional diguanylate cyclase/phosphodiesterase</fullName>
    </submittedName>
</protein>
<evidence type="ECO:0000259" key="3">
    <source>
        <dbReference type="PROSITE" id="PS50113"/>
    </source>
</evidence>
<dbReference type="PROSITE" id="PS50887">
    <property type="entry name" value="GGDEF"/>
    <property type="match status" value="1"/>
</dbReference>
<feature type="domain" description="EAL" evidence="4">
    <location>
        <begin position="640"/>
        <end position="892"/>
    </location>
</feature>
<dbReference type="PANTHER" id="PTHR44757:SF2">
    <property type="entry name" value="BIOFILM ARCHITECTURE MAINTENANCE PROTEIN MBAA"/>
    <property type="match status" value="1"/>
</dbReference>
<dbReference type="NCBIfam" id="TIGR00254">
    <property type="entry name" value="GGDEF"/>
    <property type="match status" value="1"/>
</dbReference>
<dbReference type="Gene3D" id="3.20.20.450">
    <property type="entry name" value="EAL domain"/>
    <property type="match status" value="1"/>
</dbReference>
<dbReference type="SUPFAM" id="SSF55073">
    <property type="entry name" value="Nucleotide cyclase"/>
    <property type="match status" value="1"/>
</dbReference>
<dbReference type="InterPro" id="IPR000014">
    <property type="entry name" value="PAS"/>
</dbReference>
<reference evidence="7" key="1">
    <citation type="journal article" date="2019" name="Int. J. Syst. Evol. Microbiol.">
        <title>The Global Catalogue of Microorganisms (GCM) 10K type strain sequencing project: providing services to taxonomists for standard genome sequencing and annotation.</title>
        <authorList>
            <consortium name="The Broad Institute Genomics Platform"/>
            <consortium name="The Broad Institute Genome Sequencing Center for Infectious Disease"/>
            <person name="Wu L."/>
            <person name="Ma J."/>
        </authorList>
    </citation>
    <scope>NUCLEOTIDE SEQUENCE [LARGE SCALE GENOMIC DNA]</scope>
    <source>
        <strain evidence="7">CGMCC 4.5798</strain>
    </source>
</reference>
<feature type="domain" description="PAS" evidence="2">
    <location>
        <begin position="333"/>
        <end position="404"/>
    </location>
</feature>
<feature type="domain" description="PAC" evidence="3">
    <location>
        <begin position="408"/>
        <end position="461"/>
    </location>
</feature>
<keyword evidence="1" id="KW-1133">Transmembrane helix</keyword>
<evidence type="ECO:0000313" key="6">
    <source>
        <dbReference type="EMBL" id="MFC5549098.1"/>
    </source>
</evidence>
<dbReference type="InterPro" id="IPR001610">
    <property type="entry name" value="PAC"/>
</dbReference>
<sequence length="897" mass="99424">MSTSRLMPPQRRLAEWLSLAAVLLCGALISVYFAWSEQERAEASEAARMGAQARIVDDNLRRQFAGLRSALDSVRASATALAPGCRAGCVDIELSVLRRALPGVRALLVVDRDGKVLERDDGDDARQVDFRAASRSLAGMRDPERVYLDLPAQAMPEIFDVRLAMPLPASVGGAVVAVLSPDYFDTIMHSVLYAPDMHCVLTEEGGRRILFVPRLTKTSFLASVSSNSFFSRHIHGGKLTTVMQGRSLDSHDERMIVQRSVLPAVTGLDRTLVVGISRNHAELLRTSQRLSYAYAIAWLVLALASVAVLLMVQRRRSALQEWAEQRQAERAADAERIEMALDGAGLGLWECEVPGKRVMLDARGAAMLGYTVEQANSDPDFMQGVHPDDRTQVEQCFARHLTGQLTAFEVEYRQRHANGSWVWIHSRGKVVKRGPDGYPRRLGGTRQDISARKQAEAKIEHLAFYDTLTSLPNRRLLQDRVTRALVKSERHRRSGAILFIDLDNFKNLNDTLGHDMGDRLQQQVALRLTAVTRDADSVARLGGDEFIILLEDLDNFGGTPGERAGLVADKVLTSVSAAYFIEGHEVHITPSVGITLFDGQARSTEELLKQADLAMYDAKSAGRNTFRFFAPILQVSLDEQARLENDLREAVRRQELLLYFQPIVDEAGNTICAEALVRWRHPERGLLGPAEFIPVAEKSGLILGIGQWVMEQACDQLASWSLAGHALRVAVNVSARQFRQDDFVDQVLHALRRNRVDPRHLKLELTESILLHDVDEVIAKMAVLKAHGICFALDDFGTGCSSLSYLQRLPFDQLKIDKSFVHDMLGSQNAATIVCAIIGLAASLGMDVVAEGVESEQQREFLATSGCDQYQGYLIGKPMTAEQLALRWLPELDSRPQ</sequence>
<dbReference type="Pfam" id="PF00563">
    <property type="entry name" value="EAL"/>
    <property type="match status" value="1"/>
</dbReference>
<evidence type="ECO:0000259" key="2">
    <source>
        <dbReference type="PROSITE" id="PS50112"/>
    </source>
</evidence>
<dbReference type="CDD" id="cd01949">
    <property type="entry name" value="GGDEF"/>
    <property type="match status" value="1"/>
</dbReference>